<feature type="region of interest" description="Disordered" evidence="4">
    <location>
        <begin position="484"/>
        <end position="515"/>
    </location>
</feature>
<evidence type="ECO:0008006" key="7">
    <source>
        <dbReference type="Google" id="ProtNLM"/>
    </source>
</evidence>
<evidence type="ECO:0000256" key="4">
    <source>
        <dbReference type="SAM" id="MobiDB-lite"/>
    </source>
</evidence>
<evidence type="ECO:0000256" key="3">
    <source>
        <dbReference type="SAM" id="Coils"/>
    </source>
</evidence>
<dbReference type="GO" id="GO:0009903">
    <property type="term" value="P:chloroplast avoidance movement"/>
    <property type="evidence" value="ECO:0007669"/>
    <property type="project" value="TreeGrafter"/>
</dbReference>
<feature type="coiled-coil region" evidence="3">
    <location>
        <begin position="181"/>
        <end position="232"/>
    </location>
</feature>
<dbReference type="InterPro" id="IPR008545">
    <property type="entry name" value="Web"/>
</dbReference>
<sequence length="538" mass="61001">MQRRKLIQQELDKAEEEILLFKLKFELAEQAKEQALIDLDRTKRRIQELKLNLELAQTEEHQAKQDSELAQLQLQEAEQGITDESSVAAKTQLEVAKARHQEVASKLITAQNELKETRKDYAILTSEQDSAAEKAQEAVSAAIEVEQEIENLTIQLITTKESIEYIHASHLEAEEQRIQEANELDQEMISLDHELKQTEEELEKVRQQIALADELKLKLETASGLLQNLKDKLAVYLQGKMREEDDDEKLTREDIQSGIAIAKKNLDDINRIIERTTKEITRLKTTAKSLTAVLEGEKQVLMNFRKQNGSEMVSNLESELKQTRLELDDSRRREKEACEKLVELPNRLQKASEETENAKLFAEGASLVLKKAKEAADQAKNSLRSLTSQLTMTEKETEAARAQEKLALEAISALHESESARCMKTVDPRNGITITLGEYYELSKRAHEAEEAASKRVAEATAEIDEAKQSLDKLKQVNSEIAARNEALKEEDVKEENGETKKDLKVDDGKSGISKKKKTSFMPMLSFMFMGKKKTDVV</sequence>
<dbReference type="OrthoDB" id="1931671at2759"/>
<dbReference type="SUPFAM" id="SSF57997">
    <property type="entry name" value="Tropomyosin"/>
    <property type="match status" value="1"/>
</dbReference>
<reference evidence="5 6" key="1">
    <citation type="submission" date="2019-05" db="EMBL/GenBank/DDBJ databases">
        <title>Mikania micrantha, genome provides insights into the molecular mechanism of rapid growth.</title>
        <authorList>
            <person name="Liu B."/>
        </authorList>
    </citation>
    <scope>NUCLEOTIDE SEQUENCE [LARGE SCALE GENOMIC DNA]</scope>
    <source>
        <strain evidence="5">NLD-2019</strain>
        <tissue evidence="5">Leaf</tissue>
    </source>
</reference>
<evidence type="ECO:0000313" key="5">
    <source>
        <dbReference type="EMBL" id="KAD6119121.1"/>
    </source>
</evidence>
<dbReference type="EMBL" id="SZYD01000005">
    <property type="protein sequence ID" value="KAD6119121.1"/>
    <property type="molecule type" value="Genomic_DNA"/>
</dbReference>
<dbReference type="AlphaFoldDB" id="A0A5N6PAD0"/>
<dbReference type="Pfam" id="PF05701">
    <property type="entry name" value="WEMBL"/>
    <property type="match status" value="1"/>
</dbReference>
<evidence type="ECO:0000256" key="1">
    <source>
        <dbReference type="ARBA" id="ARBA00005485"/>
    </source>
</evidence>
<protein>
    <recommendedName>
        <fullName evidence="7">WEB family protein</fullName>
    </recommendedName>
</protein>
<feature type="coiled-coil region" evidence="3">
    <location>
        <begin position="4"/>
        <end position="155"/>
    </location>
</feature>
<evidence type="ECO:0000256" key="2">
    <source>
        <dbReference type="ARBA" id="ARBA00023054"/>
    </source>
</evidence>
<dbReference type="PANTHER" id="PTHR32054">
    <property type="entry name" value="HEAVY CHAIN, PUTATIVE, EXPRESSED-RELATED-RELATED"/>
    <property type="match status" value="1"/>
</dbReference>
<gene>
    <name evidence="5" type="ORF">E3N88_10392</name>
</gene>
<evidence type="ECO:0000313" key="6">
    <source>
        <dbReference type="Proteomes" id="UP000326396"/>
    </source>
</evidence>
<name>A0A5N6PAD0_9ASTR</name>
<dbReference type="GO" id="GO:0005829">
    <property type="term" value="C:cytosol"/>
    <property type="evidence" value="ECO:0007669"/>
    <property type="project" value="TreeGrafter"/>
</dbReference>
<comment type="similarity">
    <text evidence="1">Belongs to the WEB family.</text>
</comment>
<accession>A0A5N6PAD0</accession>
<feature type="compositionally biased region" description="Basic and acidic residues" evidence="4">
    <location>
        <begin position="486"/>
        <end position="510"/>
    </location>
</feature>
<keyword evidence="6" id="KW-1185">Reference proteome</keyword>
<dbReference type="Proteomes" id="UP000326396">
    <property type="component" value="Linkage Group LG13"/>
</dbReference>
<comment type="caution">
    <text evidence="5">The sequence shown here is derived from an EMBL/GenBank/DDBJ whole genome shotgun (WGS) entry which is preliminary data.</text>
</comment>
<keyword evidence="2 3" id="KW-0175">Coiled coil</keyword>
<dbReference type="PANTHER" id="PTHR32054:SF89">
    <property type="entry name" value="WEB FAMILY, PREFOLDIN-RELATED"/>
    <property type="match status" value="1"/>
</dbReference>
<organism evidence="5 6">
    <name type="scientific">Mikania micrantha</name>
    <name type="common">bitter vine</name>
    <dbReference type="NCBI Taxonomy" id="192012"/>
    <lineage>
        <taxon>Eukaryota</taxon>
        <taxon>Viridiplantae</taxon>
        <taxon>Streptophyta</taxon>
        <taxon>Embryophyta</taxon>
        <taxon>Tracheophyta</taxon>
        <taxon>Spermatophyta</taxon>
        <taxon>Magnoliopsida</taxon>
        <taxon>eudicotyledons</taxon>
        <taxon>Gunneridae</taxon>
        <taxon>Pentapetalae</taxon>
        <taxon>asterids</taxon>
        <taxon>campanulids</taxon>
        <taxon>Asterales</taxon>
        <taxon>Asteraceae</taxon>
        <taxon>Asteroideae</taxon>
        <taxon>Heliantheae alliance</taxon>
        <taxon>Eupatorieae</taxon>
        <taxon>Mikania</taxon>
    </lineage>
</organism>
<proteinExistence type="inferred from homology"/>
<feature type="coiled-coil region" evidence="3">
    <location>
        <begin position="259"/>
        <end position="403"/>
    </location>
</feature>
<dbReference type="GO" id="GO:0009904">
    <property type="term" value="P:chloroplast accumulation movement"/>
    <property type="evidence" value="ECO:0007669"/>
    <property type="project" value="TreeGrafter"/>
</dbReference>